<comment type="caution">
    <text evidence="2">The sequence shown here is derived from an EMBL/GenBank/DDBJ whole genome shotgun (WGS) entry which is preliminary data.</text>
</comment>
<evidence type="ECO:0000313" key="3">
    <source>
        <dbReference type="Proteomes" id="UP000828390"/>
    </source>
</evidence>
<sequence>MTLEASGITQNTRFNVDETNAVSNSDSESVGDDFRDAPSSPTPSQDPQYESLEQKCERIRDNLLQEKTVLVRRENLIEDVLDAYRGAGDIFLTKFRVPKGRKQSNPLHQNRK</sequence>
<reference evidence="2" key="1">
    <citation type="journal article" date="2019" name="bioRxiv">
        <title>The Genome of the Zebra Mussel, Dreissena polymorpha: A Resource for Invasive Species Research.</title>
        <authorList>
            <person name="McCartney M.A."/>
            <person name="Auch B."/>
            <person name="Kono T."/>
            <person name="Mallez S."/>
            <person name="Zhang Y."/>
            <person name="Obille A."/>
            <person name="Becker A."/>
            <person name="Abrahante J.E."/>
            <person name="Garbe J."/>
            <person name="Badalamenti J.P."/>
            <person name="Herman A."/>
            <person name="Mangelson H."/>
            <person name="Liachko I."/>
            <person name="Sullivan S."/>
            <person name="Sone E.D."/>
            <person name="Koren S."/>
            <person name="Silverstein K.A.T."/>
            <person name="Beckman K.B."/>
            <person name="Gohl D.M."/>
        </authorList>
    </citation>
    <scope>NUCLEOTIDE SEQUENCE</scope>
    <source>
        <strain evidence="2">Duluth1</strain>
        <tissue evidence="2">Whole animal</tissue>
    </source>
</reference>
<name>A0A9D4QIA1_DREPO</name>
<organism evidence="2 3">
    <name type="scientific">Dreissena polymorpha</name>
    <name type="common">Zebra mussel</name>
    <name type="synonym">Mytilus polymorpha</name>
    <dbReference type="NCBI Taxonomy" id="45954"/>
    <lineage>
        <taxon>Eukaryota</taxon>
        <taxon>Metazoa</taxon>
        <taxon>Spiralia</taxon>
        <taxon>Lophotrochozoa</taxon>
        <taxon>Mollusca</taxon>
        <taxon>Bivalvia</taxon>
        <taxon>Autobranchia</taxon>
        <taxon>Heteroconchia</taxon>
        <taxon>Euheterodonta</taxon>
        <taxon>Imparidentia</taxon>
        <taxon>Neoheterodontei</taxon>
        <taxon>Myida</taxon>
        <taxon>Dreissenoidea</taxon>
        <taxon>Dreissenidae</taxon>
        <taxon>Dreissena</taxon>
    </lineage>
</organism>
<proteinExistence type="predicted"/>
<dbReference type="EMBL" id="JAIWYP010000004">
    <property type="protein sequence ID" value="KAH3832679.1"/>
    <property type="molecule type" value="Genomic_DNA"/>
</dbReference>
<evidence type="ECO:0000256" key="1">
    <source>
        <dbReference type="SAM" id="MobiDB-lite"/>
    </source>
</evidence>
<gene>
    <name evidence="2" type="ORF">DPMN_105972</name>
</gene>
<dbReference type="Proteomes" id="UP000828390">
    <property type="component" value="Unassembled WGS sequence"/>
</dbReference>
<protein>
    <submittedName>
        <fullName evidence="2">Uncharacterized protein</fullName>
    </submittedName>
</protein>
<feature type="compositionally biased region" description="Polar residues" evidence="1">
    <location>
        <begin position="7"/>
        <end position="28"/>
    </location>
</feature>
<accession>A0A9D4QIA1</accession>
<evidence type="ECO:0000313" key="2">
    <source>
        <dbReference type="EMBL" id="KAH3832679.1"/>
    </source>
</evidence>
<dbReference type="AlphaFoldDB" id="A0A9D4QIA1"/>
<reference evidence="2" key="2">
    <citation type="submission" date="2020-11" db="EMBL/GenBank/DDBJ databases">
        <authorList>
            <person name="McCartney M.A."/>
            <person name="Auch B."/>
            <person name="Kono T."/>
            <person name="Mallez S."/>
            <person name="Becker A."/>
            <person name="Gohl D.M."/>
            <person name="Silverstein K.A.T."/>
            <person name="Koren S."/>
            <person name="Bechman K.B."/>
            <person name="Herman A."/>
            <person name="Abrahante J.E."/>
            <person name="Garbe J."/>
        </authorList>
    </citation>
    <scope>NUCLEOTIDE SEQUENCE</scope>
    <source>
        <strain evidence="2">Duluth1</strain>
        <tissue evidence="2">Whole animal</tissue>
    </source>
</reference>
<keyword evidence="3" id="KW-1185">Reference proteome</keyword>
<feature type="region of interest" description="Disordered" evidence="1">
    <location>
        <begin position="1"/>
        <end position="52"/>
    </location>
</feature>